<dbReference type="KEGG" id="erz:ER308_18030"/>
<gene>
    <name evidence="1" type="ORF">ER308_18030</name>
</gene>
<keyword evidence="2" id="KW-1185">Reference proteome</keyword>
<protein>
    <submittedName>
        <fullName evidence="1">Uncharacterized protein</fullName>
    </submittedName>
</protein>
<evidence type="ECO:0000313" key="1">
    <source>
        <dbReference type="EMBL" id="QBI21282.1"/>
    </source>
</evidence>
<reference evidence="1 2" key="1">
    <citation type="submission" date="2019-01" db="EMBL/GenBank/DDBJ databases">
        <title>Egibacter rhizosphaerae EGI 80759T.</title>
        <authorList>
            <person name="Chen D.-D."/>
            <person name="Tian Y."/>
            <person name="Jiao J.-Y."/>
            <person name="Zhang X.-T."/>
            <person name="Zhang Y.-G."/>
            <person name="Zhang Y."/>
            <person name="Xiao M."/>
            <person name="Shu W.-S."/>
            <person name="Li W.-J."/>
        </authorList>
    </citation>
    <scope>NUCLEOTIDE SEQUENCE [LARGE SCALE GENOMIC DNA]</scope>
    <source>
        <strain evidence="1 2">EGI 80759</strain>
    </source>
</reference>
<evidence type="ECO:0000313" key="2">
    <source>
        <dbReference type="Proteomes" id="UP000291469"/>
    </source>
</evidence>
<dbReference type="AlphaFoldDB" id="A0A411YJI5"/>
<dbReference type="EMBL" id="CP036402">
    <property type="protein sequence ID" value="QBI21282.1"/>
    <property type="molecule type" value="Genomic_DNA"/>
</dbReference>
<organism evidence="1 2">
    <name type="scientific">Egibacter rhizosphaerae</name>
    <dbReference type="NCBI Taxonomy" id="1670831"/>
    <lineage>
        <taxon>Bacteria</taxon>
        <taxon>Bacillati</taxon>
        <taxon>Actinomycetota</taxon>
        <taxon>Nitriliruptoria</taxon>
        <taxon>Egibacterales</taxon>
        <taxon>Egibacteraceae</taxon>
        <taxon>Egibacter</taxon>
    </lineage>
</organism>
<dbReference type="Proteomes" id="UP000291469">
    <property type="component" value="Chromosome"/>
</dbReference>
<proteinExistence type="predicted"/>
<name>A0A411YJI5_9ACTN</name>
<accession>A0A411YJI5</accession>
<sequence>MHDHVPAEFLAPVVVRVFRLDDELESDILRIGKPFVDDLLDLRTFVLCFDVAMNLRLVVSPFHMRVGIALSTHDCRREGHQQYTERQQE</sequence>